<gene>
    <name evidence="1" type="ORF">QVD17_35249</name>
</gene>
<reference evidence="1" key="1">
    <citation type="journal article" date="2023" name="bioRxiv">
        <title>Improved chromosome-level genome assembly for marigold (Tagetes erecta).</title>
        <authorList>
            <person name="Jiang F."/>
            <person name="Yuan L."/>
            <person name="Wang S."/>
            <person name="Wang H."/>
            <person name="Xu D."/>
            <person name="Wang A."/>
            <person name="Fan W."/>
        </authorList>
    </citation>
    <scope>NUCLEOTIDE SEQUENCE</scope>
    <source>
        <strain evidence="1">WSJ</strain>
        <tissue evidence="1">Leaf</tissue>
    </source>
</reference>
<organism evidence="1 2">
    <name type="scientific">Tagetes erecta</name>
    <name type="common">African marigold</name>
    <dbReference type="NCBI Taxonomy" id="13708"/>
    <lineage>
        <taxon>Eukaryota</taxon>
        <taxon>Viridiplantae</taxon>
        <taxon>Streptophyta</taxon>
        <taxon>Embryophyta</taxon>
        <taxon>Tracheophyta</taxon>
        <taxon>Spermatophyta</taxon>
        <taxon>Magnoliopsida</taxon>
        <taxon>eudicotyledons</taxon>
        <taxon>Gunneridae</taxon>
        <taxon>Pentapetalae</taxon>
        <taxon>asterids</taxon>
        <taxon>campanulids</taxon>
        <taxon>Asterales</taxon>
        <taxon>Asteraceae</taxon>
        <taxon>Asteroideae</taxon>
        <taxon>Heliantheae alliance</taxon>
        <taxon>Tageteae</taxon>
        <taxon>Tagetes</taxon>
    </lineage>
</organism>
<accession>A0AAD8NM76</accession>
<proteinExistence type="predicted"/>
<dbReference type="EMBL" id="JAUHHV010000009">
    <property type="protein sequence ID" value="KAK1413476.1"/>
    <property type="molecule type" value="Genomic_DNA"/>
</dbReference>
<comment type="caution">
    <text evidence="1">The sequence shown here is derived from an EMBL/GenBank/DDBJ whole genome shotgun (WGS) entry which is preliminary data.</text>
</comment>
<dbReference type="AlphaFoldDB" id="A0AAD8NM76"/>
<evidence type="ECO:0000313" key="2">
    <source>
        <dbReference type="Proteomes" id="UP001229421"/>
    </source>
</evidence>
<dbReference type="Proteomes" id="UP001229421">
    <property type="component" value="Unassembled WGS sequence"/>
</dbReference>
<sequence length="183" mass="20126">MEKSFAAFKSRLFVAVFDCFFFLRKNAAPLLRSSLRVISSHCVKQCLRAKSLTALFFVFATPLILAQTRRGSSNPALGTTGPLTPLFVLGSFTPKQNCAVCWALTAKLEFSGGRKGPKSAPFFFRCRKKIPSPRLPSTKSGVRGPVVPRAGLEDPRRVWARMSGNVLRLFPPPTGLGGLRIQR</sequence>
<name>A0AAD8NM76_TARER</name>
<keyword evidence="2" id="KW-1185">Reference proteome</keyword>
<protein>
    <submittedName>
        <fullName evidence="1">Uncharacterized protein</fullName>
    </submittedName>
</protein>
<evidence type="ECO:0000313" key="1">
    <source>
        <dbReference type="EMBL" id="KAK1413476.1"/>
    </source>
</evidence>